<dbReference type="Pfam" id="PF13516">
    <property type="entry name" value="LRR_6"/>
    <property type="match status" value="3"/>
</dbReference>
<dbReference type="Gene3D" id="3.40.50.300">
    <property type="entry name" value="P-loop containing nucleotide triphosphate hydrolases"/>
    <property type="match status" value="1"/>
</dbReference>
<dbReference type="Proteomes" id="UP000472270">
    <property type="component" value="Unassembled WGS sequence"/>
</dbReference>
<keyword evidence="5" id="KW-0547">Nucleotide-binding</keyword>
<dbReference type="InterPro" id="IPR003877">
    <property type="entry name" value="SPRY_dom"/>
</dbReference>
<feature type="domain" description="B30.2/SPRY" evidence="7">
    <location>
        <begin position="759"/>
        <end position="956"/>
    </location>
</feature>
<sequence length="977" mass="112541">MYANNGKYSFQYLNFLVIYSSCDEHNDLVKSVNHLTCTSLVETNIRHQRIRDTHKTCMKNKYESLFEGIKLRKNQTLLNRIYTQLYITERESEGVSEEHEVVQMENIQRPQQSQDTPIHCNYIFKPLPEPGCEEKDQIKTVLTKGIAGIGKTVSVQKFILDWAEGKANLDVDFMFVLPFRELNLIKDHQYSLHRLLLDFHPELQVLDSKIYENCKVVFIFDGLDESRIAMEFSDTKKVSDVTEISSVGVLITNLIKGDLLPSSHIWITSRPAAAQLIPSTYINRVTEIQGFSDPQKEEYFKKRISDEHQANRIISHIRRARSLHIMCHIPVFCWISATVLQNHLKQDESAEIPKTLTEMYIHFLLIQIKMRNQKYEEKNPEKLLQSNGEIIVKLAELAFKQLMKGNVMFYEEDLIESGIDVTDATVCSGICTEIFKEESVIFQKKVYCFIHLSFQEFLAAFYVFYSHIVKNTKSLQLFQGHKYERYRSEENSLCELLKTAVYKTLESENGHLDLFFRFLLGISLDSNQRLLEDLLTRTENCPESIRKTTQYIKDKIKDGRNLFANRSIRLLLYLLEMKDQTLYREIHDFVKSDKHSEDNLSAAHCSAIAYMFQMSEKVLDELDLKKYNTTEEGRRILMPAVNNCRKALLAICNLTDQSCKGLSSALQSSNSSLRELDLSNNDLQNSGVKFLCAGLRSSNCTLKTLRLSGCMVTEEGCCYLASALRSNPSHLRELDLSYNHPGDSGVKLKAEIDLIYLYSVDHAGDVMIIAGLRKYACDLTLDPNTVNIHLCLSEQNRKVTRLEEQQSYPDHPERFDYFPQVVCRESLSGRYYWEVEWSGWRGAVISVAHKGMSRKGGSDDCRFGFNEKSWSLDCSDEIFTVWHNKKSTDIPIPFSSKRVGLFLDWQDGTLSFYSVSDTHTLTHLHTFYSTFTEPLCAGFRVFIDSSVSLCQIQQPPHTANLVSEVSLKTENENYDNN</sequence>
<dbReference type="InterPro" id="IPR006574">
    <property type="entry name" value="PRY"/>
</dbReference>
<keyword evidence="10" id="KW-1185">Reference proteome</keyword>
<dbReference type="PANTHER" id="PTHR24106">
    <property type="entry name" value="NACHT, LRR AND CARD DOMAINS-CONTAINING"/>
    <property type="match status" value="1"/>
</dbReference>
<dbReference type="GO" id="GO:0005524">
    <property type="term" value="F:ATP binding"/>
    <property type="evidence" value="ECO:0007669"/>
    <property type="project" value="UniProtKB-KW"/>
</dbReference>
<evidence type="ECO:0000313" key="9">
    <source>
        <dbReference type="Ensembl" id="ENSSRHP00000044369.1"/>
    </source>
</evidence>
<name>A0A673IZ79_9TELE</name>
<dbReference type="FunFam" id="3.80.10.10:FF:000336">
    <property type="entry name" value="Si:dkey-222h21.2"/>
    <property type="match status" value="1"/>
</dbReference>
<dbReference type="FunFam" id="3.40.50.300:FF:000210">
    <property type="entry name" value="Si:dkey-16p6.1"/>
    <property type="match status" value="1"/>
</dbReference>
<dbReference type="SUPFAM" id="SSF52047">
    <property type="entry name" value="RNI-like"/>
    <property type="match status" value="1"/>
</dbReference>
<dbReference type="InterPro" id="IPR007111">
    <property type="entry name" value="NACHT_NTPase"/>
</dbReference>
<dbReference type="Pfam" id="PF14484">
    <property type="entry name" value="FISNA"/>
    <property type="match status" value="1"/>
</dbReference>
<keyword evidence="6" id="KW-0067">ATP-binding</keyword>
<dbReference type="InterPro" id="IPR003879">
    <property type="entry name" value="Butyrophylin_SPRY"/>
</dbReference>
<dbReference type="SMART" id="SM00368">
    <property type="entry name" value="LRR_RI"/>
    <property type="match status" value="3"/>
</dbReference>
<evidence type="ECO:0000259" key="8">
    <source>
        <dbReference type="PROSITE" id="PS50837"/>
    </source>
</evidence>
<feature type="domain" description="NACHT" evidence="8">
    <location>
        <begin position="139"/>
        <end position="273"/>
    </location>
</feature>
<evidence type="ECO:0000256" key="5">
    <source>
        <dbReference type="ARBA" id="ARBA00022741"/>
    </source>
</evidence>
<evidence type="ECO:0000256" key="2">
    <source>
        <dbReference type="ARBA" id="ARBA00022490"/>
    </source>
</evidence>
<dbReference type="Pfam" id="PF17776">
    <property type="entry name" value="NLRC4_HD2"/>
    <property type="match status" value="1"/>
</dbReference>
<dbReference type="Pfam" id="PF05729">
    <property type="entry name" value="NACHT"/>
    <property type="match status" value="1"/>
</dbReference>
<dbReference type="CDD" id="cd16040">
    <property type="entry name" value="SPRY_PRY_SNTX"/>
    <property type="match status" value="1"/>
</dbReference>
<dbReference type="InterPro" id="IPR029495">
    <property type="entry name" value="NACHT-assoc"/>
</dbReference>
<keyword evidence="3" id="KW-0433">Leucine-rich repeat</keyword>
<accession>A0A673IZ79</accession>
<dbReference type="InterPro" id="IPR001611">
    <property type="entry name" value="Leu-rich_rpt"/>
</dbReference>
<dbReference type="InterPro" id="IPR041267">
    <property type="entry name" value="NLRP_HD2"/>
</dbReference>
<dbReference type="AlphaFoldDB" id="A0A673IZ79"/>
<dbReference type="FunFam" id="2.60.120.920:FF:000037">
    <property type="entry name" value="Si:dkey-191j3.2"/>
    <property type="match status" value="1"/>
</dbReference>
<dbReference type="Gene3D" id="3.80.10.10">
    <property type="entry name" value="Ribonuclease Inhibitor"/>
    <property type="match status" value="1"/>
</dbReference>
<dbReference type="GO" id="GO:0005737">
    <property type="term" value="C:cytoplasm"/>
    <property type="evidence" value="ECO:0007669"/>
    <property type="project" value="UniProtKB-SubCell"/>
</dbReference>
<dbReference type="InterPro" id="IPR027417">
    <property type="entry name" value="P-loop_NTPase"/>
</dbReference>
<evidence type="ECO:0000313" key="10">
    <source>
        <dbReference type="Proteomes" id="UP000472270"/>
    </source>
</evidence>
<dbReference type="PRINTS" id="PR01407">
    <property type="entry name" value="BUTYPHLNCDUF"/>
</dbReference>
<dbReference type="SUPFAM" id="SSF49899">
    <property type="entry name" value="Concanavalin A-like lectins/glucanases"/>
    <property type="match status" value="1"/>
</dbReference>
<evidence type="ECO:0000259" key="7">
    <source>
        <dbReference type="PROSITE" id="PS50188"/>
    </source>
</evidence>
<dbReference type="InterPro" id="IPR041075">
    <property type="entry name" value="NOD1/2_WH"/>
</dbReference>
<dbReference type="Ensembl" id="ENSSRHT00000045617.1">
    <property type="protein sequence ID" value="ENSSRHP00000044369.1"/>
    <property type="gene ID" value="ENSSRHG00000022441.1"/>
</dbReference>
<dbReference type="SMART" id="SM00589">
    <property type="entry name" value="PRY"/>
    <property type="match status" value="1"/>
</dbReference>
<dbReference type="InterPro" id="IPR051261">
    <property type="entry name" value="NLR"/>
</dbReference>
<dbReference type="Pfam" id="PF17779">
    <property type="entry name" value="WHD_NOD2"/>
    <property type="match status" value="1"/>
</dbReference>
<reference evidence="9" key="2">
    <citation type="submission" date="2025-09" db="UniProtKB">
        <authorList>
            <consortium name="Ensembl"/>
        </authorList>
    </citation>
    <scope>IDENTIFICATION</scope>
</reference>
<comment type="subcellular location">
    <subcellularLocation>
        <location evidence="1">Cytoplasm</location>
    </subcellularLocation>
</comment>
<dbReference type="InterPro" id="IPR032675">
    <property type="entry name" value="LRR_dom_sf"/>
</dbReference>
<evidence type="ECO:0000256" key="4">
    <source>
        <dbReference type="ARBA" id="ARBA00022737"/>
    </source>
</evidence>
<dbReference type="PROSITE" id="PS50837">
    <property type="entry name" value="NACHT"/>
    <property type="match status" value="1"/>
</dbReference>
<evidence type="ECO:0000256" key="3">
    <source>
        <dbReference type="ARBA" id="ARBA00022614"/>
    </source>
</evidence>
<dbReference type="Gene3D" id="2.60.120.920">
    <property type="match status" value="1"/>
</dbReference>
<evidence type="ECO:0000256" key="6">
    <source>
        <dbReference type="ARBA" id="ARBA00022840"/>
    </source>
</evidence>
<protein>
    <submittedName>
        <fullName evidence="9">Uncharacterized protein</fullName>
    </submittedName>
</protein>
<organism evidence="9 10">
    <name type="scientific">Sinocyclocheilus rhinocerous</name>
    <dbReference type="NCBI Taxonomy" id="307959"/>
    <lineage>
        <taxon>Eukaryota</taxon>
        <taxon>Metazoa</taxon>
        <taxon>Chordata</taxon>
        <taxon>Craniata</taxon>
        <taxon>Vertebrata</taxon>
        <taxon>Euteleostomi</taxon>
        <taxon>Actinopterygii</taxon>
        <taxon>Neopterygii</taxon>
        <taxon>Teleostei</taxon>
        <taxon>Ostariophysi</taxon>
        <taxon>Cypriniformes</taxon>
        <taxon>Cyprinidae</taxon>
        <taxon>Cyprininae</taxon>
        <taxon>Sinocyclocheilus</taxon>
    </lineage>
</organism>
<keyword evidence="2" id="KW-0963">Cytoplasm</keyword>
<dbReference type="Pfam" id="PF13765">
    <property type="entry name" value="PRY"/>
    <property type="match status" value="1"/>
</dbReference>
<dbReference type="InterPro" id="IPR013320">
    <property type="entry name" value="ConA-like_dom_sf"/>
</dbReference>
<dbReference type="InterPro" id="IPR001870">
    <property type="entry name" value="B30.2/SPRY"/>
</dbReference>
<dbReference type="InterPro" id="IPR043136">
    <property type="entry name" value="B30.2/SPRY_sf"/>
</dbReference>
<proteinExistence type="predicted"/>
<dbReference type="SMART" id="SM01288">
    <property type="entry name" value="FISNA"/>
    <property type="match status" value="1"/>
</dbReference>
<dbReference type="Pfam" id="PF00622">
    <property type="entry name" value="SPRY"/>
    <property type="match status" value="1"/>
</dbReference>
<dbReference type="PROSITE" id="PS51450">
    <property type="entry name" value="LRR"/>
    <property type="match status" value="1"/>
</dbReference>
<dbReference type="SMART" id="SM00449">
    <property type="entry name" value="SPRY"/>
    <property type="match status" value="1"/>
</dbReference>
<reference evidence="9" key="1">
    <citation type="submission" date="2025-08" db="UniProtKB">
        <authorList>
            <consortium name="Ensembl"/>
        </authorList>
    </citation>
    <scope>IDENTIFICATION</scope>
</reference>
<keyword evidence="4" id="KW-0677">Repeat</keyword>
<evidence type="ECO:0000256" key="1">
    <source>
        <dbReference type="ARBA" id="ARBA00004496"/>
    </source>
</evidence>
<dbReference type="PROSITE" id="PS50188">
    <property type="entry name" value="B302_SPRY"/>
    <property type="match status" value="1"/>
</dbReference>